<dbReference type="SUPFAM" id="SSF56219">
    <property type="entry name" value="DNase I-like"/>
    <property type="match status" value="1"/>
</dbReference>
<feature type="non-terminal residue" evidence="1">
    <location>
        <position position="115"/>
    </location>
</feature>
<evidence type="ECO:0000313" key="2">
    <source>
        <dbReference type="Proteomes" id="UP001218218"/>
    </source>
</evidence>
<organism evidence="1 2">
    <name type="scientific">Mycena albidolilacea</name>
    <dbReference type="NCBI Taxonomy" id="1033008"/>
    <lineage>
        <taxon>Eukaryota</taxon>
        <taxon>Fungi</taxon>
        <taxon>Dikarya</taxon>
        <taxon>Basidiomycota</taxon>
        <taxon>Agaricomycotina</taxon>
        <taxon>Agaricomycetes</taxon>
        <taxon>Agaricomycetidae</taxon>
        <taxon>Agaricales</taxon>
        <taxon>Marasmiineae</taxon>
        <taxon>Mycenaceae</taxon>
        <taxon>Mycena</taxon>
    </lineage>
</organism>
<protein>
    <recommendedName>
        <fullName evidence="3">Endonuclease/exonuclease/phosphatase domain-containing protein</fullName>
    </recommendedName>
</protein>
<gene>
    <name evidence="1" type="ORF">DFH08DRAFT_638352</name>
</gene>
<reference evidence="1" key="1">
    <citation type="submission" date="2023-03" db="EMBL/GenBank/DDBJ databases">
        <title>Massive genome expansion in bonnet fungi (Mycena s.s.) driven by repeated elements and novel gene families across ecological guilds.</title>
        <authorList>
            <consortium name="Lawrence Berkeley National Laboratory"/>
            <person name="Harder C.B."/>
            <person name="Miyauchi S."/>
            <person name="Viragh M."/>
            <person name="Kuo A."/>
            <person name="Thoen E."/>
            <person name="Andreopoulos B."/>
            <person name="Lu D."/>
            <person name="Skrede I."/>
            <person name="Drula E."/>
            <person name="Henrissat B."/>
            <person name="Morin E."/>
            <person name="Kohler A."/>
            <person name="Barry K."/>
            <person name="LaButti K."/>
            <person name="Morin E."/>
            <person name="Salamov A."/>
            <person name="Lipzen A."/>
            <person name="Mereny Z."/>
            <person name="Hegedus B."/>
            <person name="Baldrian P."/>
            <person name="Stursova M."/>
            <person name="Weitz H."/>
            <person name="Taylor A."/>
            <person name="Grigoriev I.V."/>
            <person name="Nagy L.G."/>
            <person name="Martin F."/>
            <person name="Kauserud H."/>
        </authorList>
    </citation>
    <scope>NUCLEOTIDE SEQUENCE</scope>
    <source>
        <strain evidence="1">CBHHK002</strain>
    </source>
</reference>
<dbReference type="Proteomes" id="UP001218218">
    <property type="component" value="Unassembled WGS sequence"/>
</dbReference>
<keyword evidence="2" id="KW-1185">Reference proteome</keyword>
<sequence length="115" mass="12825">IWTQNLNASLDAQTDLLNKLSPHFFDLALLQEPCCDFRGLSRSTHSFVSVYPPAHSWDPRATRSMILVNTRLPASSWNIVLIVSPDITAINFFGPAFGTICIINIYNDCKNNASL</sequence>
<dbReference type="AlphaFoldDB" id="A0AAD6ZGX8"/>
<name>A0AAD6ZGX8_9AGAR</name>
<comment type="caution">
    <text evidence="1">The sequence shown here is derived from an EMBL/GenBank/DDBJ whole genome shotgun (WGS) entry which is preliminary data.</text>
</comment>
<accession>A0AAD6ZGX8</accession>
<dbReference type="EMBL" id="JARIHO010000051">
    <property type="protein sequence ID" value="KAJ7321390.1"/>
    <property type="molecule type" value="Genomic_DNA"/>
</dbReference>
<dbReference type="InterPro" id="IPR036691">
    <property type="entry name" value="Endo/exonu/phosph_ase_sf"/>
</dbReference>
<dbReference type="Gene3D" id="3.60.10.10">
    <property type="entry name" value="Endonuclease/exonuclease/phosphatase"/>
    <property type="match status" value="1"/>
</dbReference>
<proteinExistence type="predicted"/>
<evidence type="ECO:0008006" key="3">
    <source>
        <dbReference type="Google" id="ProtNLM"/>
    </source>
</evidence>
<feature type="non-terminal residue" evidence="1">
    <location>
        <position position="1"/>
    </location>
</feature>
<evidence type="ECO:0000313" key="1">
    <source>
        <dbReference type="EMBL" id="KAJ7321390.1"/>
    </source>
</evidence>